<dbReference type="EMBL" id="JBGFUD010004198">
    <property type="protein sequence ID" value="MFH4979439.1"/>
    <property type="molecule type" value="Genomic_DNA"/>
</dbReference>
<evidence type="ECO:0000313" key="2">
    <source>
        <dbReference type="Proteomes" id="UP001608902"/>
    </source>
</evidence>
<dbReference type="SUPFAM" id="SSF82754">
    <property type="entry name" value="C-terminal, gelsolin-like domain of Sec23/24"/>
    <property type="match status" value="1"/>
</dbReference>
<name>A0ABD6EHI3_9BILA</name>
<evidence type="ECO:0000313" key="1">
    <source>
        <dbReference type="EMBL" id="MFH4979439.1"/>
    </source>
</evidence>
<sequence>MAFLWIGLGVPQQWIQDVFNSPSVTHLNSENNVVPERDNSKSRAVRRVISRLNATYPRSMKLFIIKQHDALEAWMKKFLVEDRSANMPSYVDYLCNLHREIRSLLG</sequence>
<dbReference type="InterPro" id="IPR036180">
    <property type="entry name" value="Gelsolin-like_dom_sf"/>
</dbReference>
<dbReference type="AlphaFoldDB" id="A0ABD6EHI3"/>
<dbReference type="Gene3D" id="3.40.20.10">
    <property type="entry name" value="Severin"/>
    <property type="match status" value="1"/>
</dbReference>
<dbReference type="InterPro" id="IPR050550">
    <property type="entry name" value="SEC23_SEC24_subfamily"/>
</dbReference>
<reference evidence="1 2" key="1">
    <citation type="submission" date="2024-08" db="EMBL/GenBank/DDBJ databases">
        <title>Gnathostoma spinigerum genome.</title>
        <authorList>
            <person name="Gonzalez-Bertolin B."/>
            <person name="Monzon S."/>
            <person name="Zaballos A."/>
            <person name="Jimenez P."/>
            <person name="Dekumyoy P."/>
            <person name="Varona S."/>
            <person name="Cuesta I."/>
            <person name="Sumanam S."/>
            <person name="Adisakwattana P."/>
            <person name="Gasser R.B."/>
            <person name="Hernandez-Gonzalez A."/>
            <person name="Young N.D."/>
            <person name="Perteguer M.J."/>
        </authorList>
    </citation>
    <scope>NUCLEOTIDE SEQUENCE [LARGE SCALE GENOMIC DNA]</scope>
    <source>
        <strain evidence="1">AL3</strain>
        <tissue evidence="1">Liver</tissue>
    </source>
</reference>
<organism evidence="1 2">
    <name type="scientific">Gnathostoma spinigerum</name>
    <dbReference type="NCBI Taxonomy" id="75299"/>
    <lineage>
        <taxon>Eukaryota</taxon>
        <taxon>Metazoa</taxon>
        <taxon>Ecdysozoa</taxon>
        <taxon>Nematoda</taxon>
        <taxon>Chromadorea</taxon>
        <taxon>Rhabditida</taxon>
        <taxon>Spirurina</taxon>
        <taxon>Gnathostomatomorpha</taxon>
        <taxon>Gnathostomatoidea</taxon>
        <taxon>Gnathostomatidae</taxon>
        <taxon>Gnathostoma</taxon>
    </lineage>
</organism>
<keyword evidence="2" id="KW-1185">Reference proteome</keyword>
<dbReference type="Proteomes" id="UP001608902">
    <property type="component" value="Unassembled WGS sequence"/>
</dbReference>
<dbReference type="PANTHER" id="PTHR13803">
    <property type="entry name" value="SEC24-RELATED PROTEIN"/>
    <property type="match status" value="1"/>
</dbReference>
<accession>A0ABD6EHI3</accession>
<comment type="caution">
    <text evidence="1">The sequence shown here is derived from an EMBL/GenBank/DDBJ whole genome shotgun (WGS) entry which is preliminary data.</text>
</comment>
<proteinExistence type="predicted"/>
<gene>
    <name evidence="1" type="ORF">AB6A40_006148</name>
</gene>
<dbReference type="InterPro" id="IPR029006">
    <property type="entry name" value="ADF-H/Gelsolin-like_dom_sf"/>
</dbReference>
<dbReference type="PANTHER" id="PTHR13803:SF4">
    <property type="entry name" value="SECRETORY 24CD, ISOFORM C"/>
    <property type="match status" value="1"/>
</dbReference>
<protein>
    <submittedName>
        <fullName evidence="1">Uncharacterized protein</fullName>
    </submittedName>
</protein>